<keyword evidence="1" id="KW-0722">Serine protease inhibitor</keyword>
<dbReference type="Gene3D" id="2.10.25.10">
    <property type="entry name" value="Laminin"/>
    <property type="match status" value="1"/>
</dbReference>
<protein>
    <recommendedName>
        <fullName evidence="5">TIL domain-containing protein</fullName>
    </recommendedName>
</protein>
<evidence type="ECO:0000256" key="2">
    <source>
        <dbReference type="SAM" id="SignalP"/>
    </source>
</evidence>
<evidence type="ECO:0000256" key="1">
    <source>
        <dbReference type="ARBA" id="ARBA00022900"/>
    </source>
</evidence>
<accession>A0AAN8ILH3</accession>
<dbReference type="InterPro" id="IPR036084">
    <property type="entry name" value="Ser_inhib-like_sf"/>
</dbReference>
<evidence type="ECO:0000313" key="4">
    <source>
        <dbReference type="Proteomes" id="UP001331761"/>
    </source>
</evidence>
<name>A0AAN8ILH3_TRICO</name>
<keyword evidence="1" id="KW-0646">Protease inhibitor</keyword>
<evidence type="ECO:0008006" key="5">
    <source>
        <dbReference type="Google" id="ProtNLM"/>
    </source>
</evidence>
<organism evidence="3 4">
    <name type="scientific">Trichostrongylus colubriformis</name>
    <name type="common">Black scour worm</name>
    <dbReference type="NCBI Taxonomy" id="6319"/>
    <lineage>
        <taxon>Eukaryota</taxon>
        <taxon>Metazoa</taxon>
        <taxon>Ecdysozoa</taxon>
        <taxon>Nematoda</taxon>
        <taxon>Chromadorea</taxon>
        <taxon>Rhabditida</taxon>
        <taxon>Rhabditina</taxon>
        <taxon>Rhabditomorpha</taxon>
        <taxon>Strongyloidea</taxon>
        <taxon>Trichostrongylidae</taxon>
        <taxon>Trichostrongylus</taxon>
    </lineage>
</organism>
<dbReference type="Proteomes" id="UP001331761">
    <property type="component" value="Unassembled WGS sequence"/>
</dbReference>
<sequence>MQKLMFILMLILGTALAGEEKKCGENEKFYDCIPLEQQCNSKIEYPLIRCDRGCWCKKGYKMDMDTKVCLPVGPLCQ</sequence>
<dbReference type="EMBL" id="WIXE01015113">
    <property type="protein sequence ID" value="KAK5973727.1"/>
    <property type="molecule type" value="Genomic_DNA"/>
</dbReference>
<keyword evidence="4" id="KW-1185">Reference proteome</keyword>
<evidence type="ECO:0000313" key="3">
    <source>
        <dbReference type="EMBL" id="KAK5973727.1"/>
    </source>
</evidence>
<comment type="caution">
    <text evidence="3">The sequence shown here is derived from an EMBL/GenBank/DDBJ whole genome shotgun (WGS) entry which is preliminary data.</text>
</comment>
<dbReference type="AlphaFoldDB" id="A0AAN8ILH3"/>
<proteinExistence type="predicted"/>
<gene>
    <name evidence="3" type="ORF">GCK32_021145</name>
</gene>
<reference evidence="3 4" key="1">
    <citation type="submission" date="2019-10" db="EMBL/GenBank/DDBJ databases">
        <title>Assembly and Annotation for the nematode Trichostrongylus colubriformis.</title>
        <authorList>
            <person name="Martin J."/>
        </authorList>
    </citation>
    <scope>NUCLEOTIDE SEQUENCE [LARGE SCALE GENOMIC DNA]</scope>
    <source>
        <strain evidence="3">G859</strain>
        <tissue evidence="3">Whole worm</tissue>
    </source>
</reference>
<feature type="chain" id="PRO_5042838467" description="TIL domain-containing protein" evidence="2">
    <location>
        <begin position="18"/>
        <end position="77"/>
    </location>
</feature>
<keyword evidence="2" id="KW-0732">Signal</keyword>
<dbReference type="GO" id="GO:0004867">
    <property type="term" value="F:serine-type endopeptidase inhibitor activity"/>
    <property type="evidence" value="ECO:0007669"/>
    <property type="project" value="UniProtKB-KW"/>
</dbReference>
<feature type="signal peptide" evidence="2">
    <location>
        <begin position="1"/>
        <end position="17"/>
    </location>
</feature>
<dbReference type="SUPFAM" id="SSF57567">
    <property type="entry name" value="Serine protease inhibitors"/>
    <property type="match status" value="1"/>
</dbReference>